<dbReference type="PANTHER" id="PTHR23111">
    <property type="entry name" value="ZINC FINGER PROTEIN"/>
    <property type="match status" value="1"/>
</dbReference>
<dbReference type="InterPro" id="IPR036443">
    <property type="entry name" value="Znf_RanBP2_sf"/>
</dbReference>
<name>A0A9Q1MZF7_9SOLA</name>
<proteinExistence type="predicted"/>
<evidence type="ECO:0000256" key="2">
    <source>
        <dbReference type="ARBA" id="ARBA00022771"/>
    </source>
</evidence>
<gene>
    <name evidence="7" type="ORF">K7X08_009405</name>
</gene>
<dbReference type="InterPro" id="IPR001876">
    <property type="entry name" value="Znf_RanBP2"/>
</dbReference>
<feature type="domain" description="RanBP2-type" evidence="6">
    <location>
        <begin position="227"/>
        <end position="256"/>
    </location>
</feature>
<feature type="domain" description="RanBP2-type" evidence="6">
    <location>
        <begin position="260"/>
        <end position="289"/>
    </location>
</feature>
<dbReference type="PROSITE" id="PS50199">
    <property type="entry name" value="ZF_RANBP2_2"/>
    <property type="match status" value="2"/>
</dbReference>
<dbReference type="GO" id="GO:0008270">
    <property type="term" value="F:zinc ion binding"/>
    <property type="evidence" value="ECO:0007669"/>
    <property type="project" value="UniProtKB-KW"/>
</dbReference>
<feature type="compositionally biased region" description="Basic and acidic residues" evidence="5">
    <location>
        <begin position="469"/>
        <end position="485"/>
    </location>
</feature>
<protein>
    <recommendedName>
        <fullName evidence="6">RanBP2-type domain-containing protein</fullName>
    </recommendedName>
</protein>
<keyword evidence="2 4" id="KW-0863">Zinc-finger</keyword>
<keyword evidence="1" id="KW-0479">Metal-binding</keyword>
<accession>A0A9Q1MZF7</accession>
<feature type="region of interest" description="Disordered" evidence="5">
    <location>
        <begin position="339"/>
        <end position="378"/>
    </location>
</feature>
<feature type="compositionally biased region" description="Basic and acidic residues" evidence="5">
    <location>
        <begin position="342"/>
        <end position="368"/>
    </location>
</feature>
<dbReference type="OrthoDB" id="448399at2759"/>
<feature type="region of interest" description="Disordered" evidence="5">
    <location>
        <begin position="201"/>
        <end position="221"/>
    </location>
</feature>
<dbReference type="AlphaFoldDB" id="A0A9Q1MZF7"/>
<feature type="region of interest" description="Disordered" evidence="5">
    <location>
        <begin position="394"/>
        <end position="531"/>
    </location>
</feature>
<dbReference type="SUPFAM" id="SSF90209">
    <property type="entry name" value="Ran binding protein zinc finger-like"/>
    <property type="match status" value="1"/>
</dbReference>
<dbReference type="PANTHER" id="PTHR23111:SF29">
    <property type="entry name" value="OS07G0404300 PROTEIN"/>
    <property type="match status" value="1"/>
</dbReference>
<evidence type="ECO:0000313" key="8">
    <source>
        <dbReference type="Proteomes" id="UP001152561"/>
    </source>
</evidence>
<feature type="compositionally biased region" description="Basic and acidic residues" evidence="5">
    <location>
        <begin position="513"/>
        <end position="531"/>
    </location>
</feature>
<feature type="compositionally biased region" description="Basic residues" evidence="5">
    <location>
        <begin position="459"/>
        <end position="468"/>
    </location>
</feature>
<feature type="compositionally biased region" description="Polar residues" evidence="5">
    <location>
        <begin position="419"/>
        <end position="428"/>
    </location>
</feature>
<organism evidence="7 8">
    <name type="scientific">Anisodus acutangulus</name>
    <dbReference type="NCBI Taxonomy" id="402998"/>
    <lineage>
        <taxon>Eukaryota</taxon>
        <taxon>Viridiplantae</taxon>
        <taxon>Streptophyta</taxon>
        <taxon>Embryophyta</taxon>
        <taxon>Tracheophyta</taxon>
        <taxon>Spermatophyta</taxon>
        <taxon>Magnoliopsida</taxon>
        <taxon>eudicotyledons</taxon>
        <taxon>Gunneridae</taxon>
        <taxon>Pentapetalae</taxon>
        <taxon>asterids</taxon>
        <taxon>lamiids</taxon>
        <taxon>Solanales</taxon>
        <taxon>Solanaceae</taxon>
        <taxon>Solanoideae</taxon>
        <taxon>Hyoscyameae</taxon>
        <taxon>Anisodus</taxon>
    </lineage>
</organism>
<evidence type="ECO:0000256" key="3">
    <source>
        <dbReference type="ARBA" id="ARBA00022833"/>
    </source>
</evidence>
<dbReference type="Pfam" id="PF00641">
    <property type="entry name" value="Zn_ribbon_RanBP"/>
    <property type="match status" value="2"/>
</dbReference>
<dbReference type="EMBL" id="JAJAGQ010000001">
    <property type="protein sequence ID" value="KAJ8572894.1"/>
    <property type="molecule type" value="Genomic_DNA"/>
</dbReference>
<dbReference type="FunFam" id="4.10.1060.10:FF:000014">
    <property type="entry name" value="Putative zinc finger, RanBP2-type"/>
    <property type="match status" value="1"/>
</dbReference>
<dbReference type="GO" id="GO:0003729">
    <property type="term" value="F:mRNA binding"/>
    <property type="evidence" value="ECO:0007669"/>
    <property type="project" value="TreeGrafter"/>
</dbReference>
<dbReference type="Gene3D" id="4.10.1060.10">
    <property type="entry name" value="Zinc finger, RanBP2-type"/>
    <property type="match status" value="2"/>
</dbReference>
<sequence length="531" mass="61385">MMGLSVLVVVGGLMSKKVELVHPWPEWIELMERLFQQNYFDHKRKDEDKMIEDLGFNVADVAEDEGFDFTRDWKTVQTALLNFGKDRFDILRSLSRQDLQILVGYGCPSTDKKVVFSSKLLKKHVQLDEGDVCSSCNLRSTCKRAYLLTNKEDEARTMDVMLANESLMKKKSVKTVVRKLLHEVVKLSSVPIDPNLPPPVFKKPPLKVKQPPPPPRKRVGRDDIEMKKGDWLCPKCDFMNFAKNTICLQCDANRPKRQLLPGQWECPQCNFLNYRRNVVCFHCECKRPADDYMVFQQQERQQGPRTHMDKISRRQDVSNAWNFDFDDDESDGADVAAFENADSQKRDEDFPLDRQEQRDASRSNEDGFYKSSRPPKEGTVLSQVMHILDPRHQKGAFRGSEDSEVDFDTDDDLPIKTNMKYSQVSYSKQRSRNKGATSFDSDDGYGLSSDSDDEDFRSRQNKGNKRGSRRDFGRRSGSYSEHEPFSDLENNNGRSFHKNKQRGGKAGQNGRWDSYKGRGDRIRDRRTSFKD</sequence>
<dbReference type="PROSITE" id="PS01358">
    <property type="entry name" value="ZF_RANBP2_1"/>
    <property type="match status" value="2"/>
</dbReference>
<evidence type="ECO:0000256" key="1">
    <source>
        <dbReference type="ARBA" id="ARBA00022723"/>
    </source>
</evidence>
<dbReference type="Proteomes" id="UP001152561">
    <property type="component" value="Unassembled WGS sequence"/>
</dbReference>
<keyword evidence="3" id="KW-0862">Zinc</keyword>
<evidence type="ECO:0000256" key="4">
    <source>
        <dbReference type="PROSITE-ProRule" id="PRU00322"/>
    </source>
</evidence>
<dbReference type="SMART" id="SM00547">
    <property type="entry name" value="ZnF_RBZ"/>
    <property type="match status" value="2"/>
</dbReference>
<evidence type="ECO:0000313" key="7">
    <source>
        <dbReference type="EMBL" id="KAJ8572894.1"/>
    </source>
</evidence>
<evidence type="ECO:0000259" key="6">
    <source>
        <dbReference type="PROSITE" id="PS50199"/>
    </source>
</evidence>
<comment type="caution">
    <text evidence="7">The sequence shown here is derived from an EMBL/GenBank/DDBJ whole genome shotgun (WGS) entry which is preliminary data.</text>
</comment>
<dbReference type="GO" id="GO:0005737">
    <property type="term" value="C:cytoplasm"/>
    <property type="evidence" value="ECO:0007669"/>
    <property type="project" value="TreeGrafter"/>
</dbReference>
<reference evidence="8" key="1">
    <citation type="journal article" date="2023" name="Proc. Natl. Acad. Sci. U.S.A.">
        <title>Genomic and structural basis for evolution of tropane alkaloid biosynthesis.</title>
        <authorList>
            <person name="Wanga Y.-J."/>
            <person name="Taina T."/>
            <person name="Yua J.-Y."/>
            <person name="Lia J."/>
            <person name="Xua B."/>
            <person name="Chenc J."/>
            <person name="D'Auriad J.C."/>
            <person name="Huanga J.-P."/>
            <person name="Huanga S.-X."/>
        </authorList>
    </citation>
    <scope>NUCLEOTIDE SEQUENCE [LARGE SCALE GENOMIC DNA]</scope>
    <source>
        <strain evidence="8">cv. KIB-2019</strain>
    </source>
</reference>
<evidence type="ECO:0000256" key="5">
    <source>
        <dbReference type="SAM" id="MobiDB-lite"/>
    </source>
</evidence>
<keyword evidence="8" id="KW-1185">Reference proteome</keyword>
<feature type="compositionally biased region" description="Acidic residues" evidence="5">
    <location>
        <begin position="402"/>
        <end position="412"/>
    </location>
</feature>